<reference evidence="1" key="1">
    <citation type="submission" date="2020-05" db="EMBL/GenBank/DDBJ databases">
        <authorList>
            <person name="Chiriac C."/>
            <person name="Salcher M."/>
            <person name="Ghai R."/>
            <person name="Kavagutti S V."/>
        </authorList>
    </citation>
    <scope>NUCLEOTIDE SEQUENCE</scope>
</reference>
<proteinExistence type="predicted"/>
<evidence type="ECO:0000313" key="1">
    <source>
        <dbReference type="EMBL" id="CAB4191252.1"/>
    </source>
</evidence>
<dbReference type="EMBL" id="LR797170">
    <property type="protein sequence ID" value="CAB4191252.1"/>
    <property type="molecule type" value="Genomic_DNA"/>
</dbReference>
<gene>
    <name evidence="1" type="ORF">UFOVP1215_14</name>
</gene>
<sequence>MIRKATPGVWCDYCKITHGKDKSGQWKEKAKTQADWTIEKTLKKSNVDRHLCSSCAYGVSYDGTFTIWDQVKSVQPTQGSLNV</sequence>
<organism evidence="1">
    <name type="scientific">uncultured Caudovirales phage</name>
    <dbReference type="NCBI Taxonomy" id="2100421"/>
    <lineage>
        <taxon>Viruses</taxon>
        <taxon>Duplodnaviria</taxon>
        <taxon>Heunggongvirae</taxon>
        <taxon>Uroviricota</taxon>
        <taxon>Caudoviricetes</taxon>
        <taxon>Peduoviridae</taxon>
        <taxon>Maltschvirus</taxon>
        <taxon>Maltschvirus maltsch</taxon>
    </lineage>
</organism>
<accession>A0A6J5R5Z5</accession>
<name>A0A6J5R5Z5_9CAUD</name>
<protein>
    <submittedName>
        <fullName evidence="1">Uncharacterized protein</fullName>
    </submittedName>
</protein>